<dbReference type="OrthoDB" id="4281720at2"/>
<dbReference type="Gene3D" id="1.10.10.10">
    <property type="entry name" value="Winged helix-like DNA-binding domain superfamily/Winged helix DNA-binding domain"/>
    <property type="match status" value="1"/>
</dbReference>
<dbReference type="InterPro" id="IPR002514">
    <property type="entry name" value="Transposase_8"/>
</dbReference>
<gene>
    <name evidence="5" type="ORF">CJ198_14155</name>
    <name evidence="4" type="ORF">HLA91_13665</name>
</gene>
<dbReference type="EMBL" id="PNFZ01000014">
    <property type="protein sequence ID" value="PMB96889.1"/>
    <property type="molecule type" value="Genomic_DNA"/>
</dbReference>
<dbReference type="GO" id="GO:0015074">
    <property type="term" value="P:DNA integration"/>
    <property type="evidence" value="ECO:0007669"/>
    <property type="project" value="InterPro"/>
</dbReference>
<dbReference type="PANTHER" id="PTHR46889">
    <property type="entry name" value="TRANSPOSASE INSF FOR INSERTION SEQUENCE IS3B-RELATED"/>
    <property type="match status" value="1"/>
</dbReference>
<keyword evidence="2" id="KW-0175">Coiled coil</keyword>
<dbReference type="Proteomes" id="UP000549517">
    <property type="component" value="Unassembled WGS sequence"/>
</dbReference>
<dbReference type="SUPFAM" id="SSF46689">
    <property type="entry name" value="Homeodomain-like"/>
    <property type="match status" value="1"/>
</dbReference>
<evidence type="ECO:0000313" key="4">
    <source>
        <dbReference type="EMBL" id="NNG80398.1"/>
    </source>
</evidence>
<dbReference type="InterPro" id="IPR036388">
    <property type="entry name" value="WH-like_DNA-bd_sf"/>
</dbReference>
<protein>
    <submittedName>
        <fullName evidence="5">IS3 family transposase</fullName>
    </submittedName>
</protein>
<dbReference type="Pfam" id="PF00665">
    <property type="entry name" value="rve"/>
    <property type="match status" value="1"/>
</dbReference>
<proteinExistence type="predicted"/>
<dbReference type="PROSITE" id="PS50994">
    <property type="entry name" value="INTEGRASE"/>
    <property type="match status" value="1"/>
</dbReference>
<feature type="coiled-coil region" evidence="2">
    <location>
        <begin position="67"/>
        <end position="97"/>
    </location>
</feature>
<dbReference type="PANTHER" id="PTHR46889:SF4">
    <property type="entry name" value="TRANSPOSASE INSO FOR INSERTION SEQUENCE ELEMENT IS911B-RELATED"/>
    <property type="match status" value="1"/>
</dbReference>
<dbReference type="SUPFAM" id="SSF53098">
    <property type="entry name" value="Ribonuclease H-like"/>
    <property type="match status" value="1"/>
</dbReference>
<evidence type="ECO:0000256" key="2">
    <source>
        <dbReference type="SAM" id="Coils"/>
    </source>
</evidence>
<reference evidence="4 7" key="2">
    <citation type="submission" date="2020-05" db="EMBL/GenBank/DDBJ databases">
        <title>MicrobeNet Type strains.</title>
        <authorList>
            <person name="Nicholson A.C."/>
        </authorList>
    </citation>
    <scope>NUCLEOTIDE SEQUENCE [LARGE SCALE GENOMIC DNA]</scope>
    <source>
        <strain evidence="4 7">CCUG 46604</strain>
    </source>
</reference>
<reference evidence="5 6" key="1">
    <citation type="submission" date="2017-09" db="EMBL/GenBank/DDBJ databases">
        <title>Bacterial strain isolated from the female urinary microbiota.</title>
        <authorList>
            <person name="Thomas-White K."/>
            <person name="Kumar N."/>
            <person name="Forster S."/>
            <person name="Putonti C."/>
            <person name="Lawley T."/>
            <person name="Wolfe A.J."/>
        </authorList>
    </citation>
    <scope>NUCLEOTIDE SEQUENCE [LARGE SCALE GENOMIC DNA]</scope>
    <source>
        <strain evidence="5 6">UMB0680</strain>
    </source>
</reference>
<comment type="caution">
    <text evidence="5">The sequence shown here is derived from an EMBL/GenBank/DDBJ whole genome shotgun (WGS) entry which is preliminary data.</text>
</comment>
<dbReference type="Pfam" id="PF13333">
    <property type="entry name" value="rve_2"/>
    <property type="match status" value="1"/>
</dbReference>
<evidence type="ECO:0000313" key="5">
    <source>
        <dbReference type="EMBL" id="PMB96889.1"/>
    </source>
</evidence>
<name>A0A2N6PDX9_9MICO</name>
<dbReference type="InterPro" id="IPR050900">
    <property type="entry name" value="Transposase_IS3/IS150/IS904"/>
</dbReference>
<dbReference type="NCBIfam" id="NF033516">
    <property type="entry name" value="transpos_IS3"/>
    <property type="match status" value="1"/>
</dbReference>
<dbReference type="InterPro" id="IPR009057">
    <property type="entry name" value="Homeodomain-like_sf"/>
</dbReference>
<dbReference type="Proteomes" id="UP000235703">
    <property type="component" value="Unassembled WGS sequence"/>
</dbReference>
<dbReference type="InterPro" id="IPR025948">
    <property type="entry name" value="HTH-like_dom"/>
</dbReference>
<accession>A0A2N6PDX9</accession>
<dbReference type="EMBL" id="JABEMC010000020">
    <property type="protein sequence ID" value="NNG80398.1"/>
    <property type="molecule type" value="Genomic_DNA"/>
</dbReference>
<evidence type="ECO:0000259" key="3">
    <source>
        <dbReference type="PROSITE" id="PS50994"/>
    </source>
</evidence>
<dbReference type="Gene3D" id="3.30.420.10">
    <property type="entry name" value="Ribonuclease H-like superfamily/Ribonuclease H"/>
    <property type="match status" value="1"/>
</dbReference>
<evidence type="ECO:0000313" key="7">
    <source>
        <dbReference type="Proteomes" id="UP000549517"/>
    </source>
</evidence>
<sequence>MPAPSKYPAEVRDRAVRMVNEKLACEPALAVSAACRLVGEQVGINKNTLRNWVKQNHVDSGKAPGMTSDDKQRITDLEKEVRELRRANEILRKASALFCPGGARPPLTDIDGFIDDHRHEFGVEPICRTLSQTGVQVAASSYYARKTRPASARKQADAKWDDRIRKVHSDNRGLFGARKVWVMLRRLYPNEPIARCTVERRMRALGLAGVSNARSTTTTRQTKTASYPGDLVQRDFTADTPDTRWVADITYVPTWTGFSYVAFVTDLFSRMIVGWRVDTTLRTDLALDALEHALWERKRKNRSIDQLIHHSDKGSQYVSIAYTERLREAGIEASVGSIGDSYDNAAAEALNKLYKKEVVWREGPWTGRDAVEFATLEWVHWYNHTRPHSYCGDLAPAQFEEHYYTETSRPEVADVPL</sequence>
<organism evidence="5 6">
    <name type="scientific">Brevibacterium luteolum</name>
    <dbReference type="NCBI Taxonomy" id="199591"/>
    <lineage>
        <taxon>Bacteria</taxon>
        <taxon>Bacillati</taxon>
        <taxon>Actinomycetota</taxon>
        <taxon>Actinomycetes</taxon>
        <taxon>Micrococcales</taxon>
        <taxon>Brevibacteriaceae</taxon>
        <taxon>Brevibacterium</taxon>
    </lineage>
</organism>
<dbReference type="InterPro" id="IPR036397">
    <property type="entry name" value="RNaseH_sf"/>
</dbReference>
<evidence type="ECO:0000313" key="6">
    <source>
        <dbReference type="Proteomes" id="UP000235703"/>
    </source>
</evidence>
<dbReference type="AlphaFoldDB" id="A0A2N6PDX9"/>
<dbReference type="InterPro" id="IPR012337">
    <property type="entry name" value="RNaseH-like_sf"/>
</dbReference>
<evidence type="ECO:0000256" key="1">
    <source>
        <dbReference type="ARBA" id="ARBA00002286"/>
    </source>
</evidence>
<dbReference type="GO" id="GO:0006313">
    <property type="term" value="P:DNA transposition"/>
    <property type="evidence" value="ECO:0007669"/>
    <property type="project" value="InterPro"/>
</dbReference>
<dbReference type="GO" id="GO:0004803">
    <property type="term" value="F:transposase activity"/>
    <property type="evidence" value="ECO:0007669"/>
    <property type="project" value="InterPro"/>
</dbReference>
<dbReference type="InterPro" id="IPR001584">
    <property type="entry name" value="Integrase_cat-core"/>
</dbReference>
<dbReference type="InterPro" id="IPR048020">
    <property type="entry name" value="Transpos_IS3"/>
</dbReference>
<dbReference type="Pfam" id="PF01527">
    <property type="entry name" value="HTH_Tnp_1"/>
    <property type="match status" value="1"/>
</dbReference>
<comment type="function">
    <text evidence="1">Involved in the transposition of the insertion sequence.</text>
</comment>
<feature type="domain" description="Integrase catalytic" evidence="3">
    <location>
        <begin position="237"/>
        <end position="404"/>
    </location>
</feature>
<dbReference type="Pfam" id="PF13276">
    <property type="entry name" value="HTH_21"/>
    <property type="match status" value="1"/>
</dbReference>
<dbReference type="GO" id="GO:0003677">
    <property type="term" value="F:DNA binding"/>
    <property type="evidence" value="ECO:0007669"/>
    <property type="project" value="InterPro"/>
</dbReference>
<keyword evidence="6" id="KW-1185">Reference proteome</keyword>